<evidence type="ECO:0000256" key="3">
    <source>
        <dbReference type="SAM" id="SignalP"/>
    </source>
</evidence>
<name>A0ABT1Q5B0_9ACTN</name>
<feature type="region of interest" description="Disordered" evidence="1">
    <location>
        <begin position="292"/>
        <end position="316"/>
    </location>
</feature>
<gene>
    <name evidence="4" type="ORF">NGB36_32240</name>
</gene>
<dbReference type="InterPro" id="IPR027273">
    <property type="entry name" value="Neocarzinostatin-like"/>
</dbReference>
<evidence type="ECO:0008006" key="6">
    <source>
        <dbReference type="Google" id="ProtNLM"/>
    </source>
</evidence>
<dbReference type="RefSeq" id="WP_255924229.1">
    <property type="nucleotide sequence ID" value="NZ_JANFNG010000052.1"/>
</dbReference>
<evidence type="ECO:0000256" key="2">
    <source>
        <dbReference type="SAM" id="Phobius"/>
    </source>
</evidence>
<feature type="signal peptide" evidence="3">
    <location>
        <begin position="1"/>
        <end position="37"/>
    </location>
</feature>
<feature type="transmembrane region" description="Helical" evidence="2">
    <location>
        <begin position="262"/>
        <end position="284"/>
    </location>
</feature>
<evidence type="ECO:0000313" key="4">
    <source>
        <dbReference type="EMBL" id="MCQ4085111.1"/>
    </source>
</evidence>
<sequence length="391" mass="40271">MRAIVSAIRAVRLKRWNRWAAAVLSLAVLIVPSSAAAAGSGPTISLSAQQAGPGSTLTVTGQGWRGHALLTLLVCGQDAIGGTDSCDNSTGRAVTTDASGAFHQQLPVADPPKPCPCMVHVATVLGDYQTADAPLVVSGHPVAALPPDTGGGLLTALAARLDGSSGLLTWFGAPPSRQLVVTVGNLASDPAKNPVFQVGIAHGVYAPQWNDEQWQGTVQPGQKAEVSVPVELAAGAHGDYQVTLKYAGKVLAVQPWGVSRPWGVTLFWVLLFVVVPTAIFRIGMATVDRLRPRRPGTVYGGGARRPHAPARPARPARLSTLAASLARAADAAKAQAKSRAKTEPDRAPVATSARDASALPWFTPDTSPTTTPPSAPSAPSATEHSTAKGSP</sequence>
<feature type="chain" id="PRO_5045248615" description="Neocarzinostatin family protein" evidence="3">
    <location>
        <begin position="38"/>
        <end position="391"/>
    </location>
</feature>
<keyword evidence="2" id="KW-0472">Membrane</keyword>
<keyword evidence="3" id="KW-0732">Signal</keyword>
<keyword evidence="5" id="KW-1185">Reference proteome</keyword>
<reference evidence="4" key="1">
    <citation type="submission" date="2022-06" db="EMBL/GenBank/DDBJ databases">
        <title>Draft genome sequence of Streptomyces sp. RB6PN25 isolated from peat swamp forest in Thailand.</title>
        <authorList>
            <person name="Duangmal K."/>
            <person name="Klaysubun C."/>
        </authorList>
    </citation>
    <scope>NUCLEOTIDE SEQUENCE</scope>
    <source>
        <strain evidence="4">RB6PN25</strain>
    </source>
</reference>
<proteinExistence type="predicted"/>
<keyword evidence="2" id="KW-0812">Transmembrane</keyword>
<dbReference type="Gene3D" id="2.60.40.230">
    <property type="entry name" value="Neocarzinostatin-like"/>
    <property type="match status" value="1"/>
</dbReference>
<keyword evidence="2" id="KW-1133">Transmembrane helix</keyword>
<accession>A0ABT1Q5B0</accession>
<dbReference type="EMBL" id="JANFNG010000052">
    <property type="protein sequence ID" value="MCQ4085111.1"/>
    <property type="molecule type" value="Genomic_DNA"/>
</dbReference>
<evidence type="ECO:0000256" key="1">
    <source>
        <dbReference type="SAM" id="MobiDB-lite"/>
    </source>
</evidence>
<dbReference type="SUPFAM" id="SSF49319">
    <property type="entry name" value="Actinoxanthin-like"/>
    <property type="match status" value="1"/>
</dbReference>
<feature type="region of interest" description="Disordered" evidence="1">
    <location>
        <begin position="332"/>
        <end position="391"/>
    </location>
</feature>
<organism evidence="4 5">
    <name type="scientific">Streptomyces humicola</name>
    <dbReference type="NCBI Taxonomy" id="2953240"/>
    <lineage>
        <taxon>Bacteria</taxon>
        <taxon>Bacillati</taxon>
        <taxon>Actinomycetota</taxon>
        <taxon>Actinomycetes</taxon>
        <taxon>Kitasatosporales</taxon>
        <taxon>Streptomycetaceae</taxon>
        <taxon>Streptomyces</taxon>
    </lineage>
</organism>
<evidence type="ECO:0000313" key="5">
    <source>
        <dbReference type="Proteomes" id="UP001057702"/>
    </source>
</evidence>
<protein>
    <recommendedName>
        <fullName evidence="6">Neocarzinostatin family protein</fullName>
    </recommendedName>
</protein>
<dbReference type="Proteomes" id="UP001057702">
    <property type="component" value="Unassembled WGS sequence"/>
</dbReference>
<comment type="caution">
    <text evidence="4">The sequence shown here is derived from an EMBL/GenBank/DDBJ whole genome shotgun (WGS) entry which is preliminary data.</text>
</comment>